<name>A0AAE9HCP7_ALCFA</name>
<evidence type="ECO:0000313" key="5">
    <source>
        <dbReference type="EMBL" id="UPL21866.1"/>
    </source>
</evidence>
<dbReference type="SUPFAM" id="SSF56112">
    <property type="entry name" value="Protein kinase-like (PK-like)"/>
    <property type="match status" value="1"/>
</dbReference>
<dbReference type="PROSITE" id="PS50011">
    <property type="entry name" value="PROTEIN_KINASE_DOM"/>
    <property type="match status" value="1"/>
</dbReference>
<dbReference type="InterPro" id="IPR011009">
    <property type="entry name" value="Kinase-like_dom_sf"/>
</dbReference>
<sequence>MYNLYDIAEVEFSRIKEIGQEGRNSRAYIVHDKYLDTELVVKEIPRTSFCDEGSYFGEARLLYKAAHANVVKVQYACACSENIYLALPYYQNGSLKSYAENNSLTMRDIIRFSIQICTGLHHIHSKGLIHFDIKSDNILLSDRYEALISDFGLSKAMGIDFTASPEQVYGKHVTPEFFLETKFNSQYDIYQLGLTIYRLIVGDSSFSSQLQDFGDLGDPGNFEDFKNAVLAEAFPQRISLEHVPPRLRSIVEKCLKVDLSERYQSALGVANELSLIDGNLLDWVYTNDNGHRKWHKITPTHEYQLEIGSDGDALAQKKTTQGKWNRIKDSCGNLTTRQIKGFLGDY</sequence>
<dbReference type="SMART" id="SM00220">
    <property type="entry name" value="S_TKc"/>
    <property type="match status" value="1"/>
</dbReference>
<dbReference type="Pfam" id="PF00069">
    <property type="entry name" value="Pkinase"/>
    <property type="match status" value="1"/>
</dbReference>
<accession>A0AAE9HCP7</accession>
<keyword evidence="5" id="KW-0808">Transferase</keyword>
<protein>
    <submittedName>
        <fullName evidence="5">Serine/threonine protein kinase</fullName>
    </submittedName>
</protein>
<gene>
    <name evidence="5" type="ORF">MXF72_01940</name>
</gene>
<dbReference type="RefSeq" id="WP_247966363.1">
    <property type="nucleotide sequence ID" value="NZ_CP095873.1"/>
</dbReference>
<dbReference type="InterPro" id="IPR051931">
    <property type="entry name" value="PAK3-like"/>
</dbReference>
<dbReference type="PANTHER" id="PTHR45832">
    <property type="entry name" value="SERINE/THREONINE-PROTEIN KINASE SAMKA-RELATED-RELATED"/>
    <property type="match status" value="1"/>
</dbReference>
<dbReference type="PANTHER" id="PTHR45832:SF22">
    <property type="entry name" value="SERINE_THREONINE-PROTEIN KINASE SAMKA-RELATED"/>
    <property type="match status" value="1"/>
</dbReference>
<organism evidence="5 6">
    <name type="scientific">Alcaligenes faecalis</name>
    <dbReference type="NCBI Taxonomy" id="511"/>
    <lineage>
        <taxon>Bacteria</taxon>
        <taxon>Pseudomonadati</taxon>
        <taxon>Pseudomonadota</taxon>
        <taxon>Betaproteobacteria</taxon>
        <taxon>Burkholderiales</taxon>
        <taxon>Alcaligenaceae</taxon>
        <taxon>Alcaligenes</taxon>
    </lineage>
</organism>
<dbReference type="EMBL" id="CP095873">
    <property type="protein sequence ID" value="UPL21866.1"/>
    <property type="molecule type" value="Genomic_DNA"/>
</dbReference>
<evidence type="ECO:0000256" key="2">
    <source>
        <dbReference type="ARBA" id="ARBA00022741"/>
    </source>
</evidence>
<keyword evidence="3" id="KW-0067">ATP-binding</keyword>
<dbReference type="GO" id="GO:0005524">
    <property type="term" value="F:ATP binding"/>
    <property type="evidence" value="ECO:0007669"/>
    <property type="project" value="UniProtKB-KW"/>
</dbReference>
<evidence type="ECO:0000313" key="6">
    <source>
        <dbReference type="Proteomes" id="UP000830925"/>
    </source>
</evidence>
<evidence type="ECO:0000256" key="1">
    <source>
        <dbReference type="ARBA" id="ARBA00008874"/>
    </source>
</evidence>
<dbReference type="Proteomes" id="UP000830925">
    <property type="component" value="Chromosome"/>
</dbReference>
<keyword evidence="5" id="KW-0723">Serine/threonine-protein kinase</keyword>
<keyword evidence="5" id="KW-0418">Kinase</keyword>
<dbReference type="GO" id="GO:0004674">
    <property type="term" value="F:protein serine/threonine kinase activity"/>
    <property type="evidence" value="ECO:0007669"/>
    <property type="project" value="UniProtKB-KW"/>
</dbReference>
<feature type="domain" description="Protein kinase" evidence="4">
    <location>
        <begin position="12"/>
        <end position="275"/>
    </location>
</feature>
<dbReference type="Gene3D" id="3.30.200.20">
    <property type="entry name" value="Phosphorylase Kinase, domain 1"/>
    <property type="match status" value="1"/>
</dbReference>
<dbReference type="CDD" id="cd14014">
    <property type="entry name" value="STKc_PknB_like"/>
    <property type="match status" value="1"/>
</dbReference>
<dbReference type="PROSITE" id="PS00108">
    <property type="entry name" value="PROTEIN_KINASE_ST"/>
    <property type="match status" value="1"/>
</dbReference>
<proteinExistence type="inferred from homology"/>
<keyword evidence="2" id="KW-0547">Nucleotide-binding</keyword>
<dbReference type="Gene3D" id="1.10.510.10">
    <property type="entry name" value="Transferase(Phosphotransferase) domain 1"/>
    <property type="match status" value="1"/>
</dbReference>
<dbReference type="InterPro" id="IPR008271">
    <property type="entry name" value="Ser/Thr_kinase_AS"/>
</dbReference>
<evidence type="ECO:0000259" key="4">
    <source>
        <dbReference type="PROSITE" id="PS50011"/>
    </source>
</evidence>
<dbReference type="AlphaFoldDB" id="A0AAE9HCP7"/>
<comment type="similarity">
    <text evidence="1">Belongs to the protein kinase superfamily. STE Ser/Thr protein kinase family. STE20 subfamily.</text>
</comment>
<reference evidence="5" key="1">
    <citation type="submission" date="2022-04" db="EMBL/GenBank/DDBJ databases">
        <title>Genomic mining of Alcaligenes faecalis D334 producing ectoin and derivatives.</title>
        <authorList>
            <person name="Doan V.T."/>
            <person name="Quach N.T."/>
            <person name="Vu T.-H.-N."/>
            <person name="Phi Q.-T."/>
        </authorList>
    </citation>
    <scope>NUCLEOTIDE SEQUENCE</scope>
    <source>
        <strain evidence="5">D334</strain>
    </source>
</reference>
<dbReference type="InterPro" id="IPR000719">
    <property type="entry name" value="Prot_kinase_dom"/>
</dbReference>
<evidence type="ECO:0000256" key="3">
    <source>
        <dbReference type="ARBA" id="ARBA00022840"/>
    </source>
</evidence>